<dbReference type="InterPro" id="IPR045466">
    <property type="entry name" value="DUF6498"/>
</dbReference>
<sequence>MSLFESENDYYFGRRRQISLIALVLVNLLPLAGVLWFSWDAAALMLLYWAENLILGFYTLSKMLVVSPVGGLFSGTFFLIHYGGFCGVHGMFILLFMFEGDFSPFPGNAETWPLFFVFPQILFNVTREVFAIAPAQWVLAFTALFISHGISFVFNFLMGPERELANTKALMGEPYGRIVVLHIAIIVGGMGTMALGEPLLMLLVLVGLKLAMDVGLHLRTHRKASPHPV</sequence>
<dbReference type="Pfam" id="PF20108">
    <property type="entry name" value="DUF6498"/>
    <property type="match status" value="1"/>
</dbReference>
<evidence type="ECO:0000256" key="1">
    <source>
        <dbReference type="SAM" id="Phobius"/>
    </source>
</evidence>
<accession>A0A5P9NJT3</accession>
<protein>
    <submittedName>
        <fullName evidence="2">Uncharacterized protein</fullName>
    </submittedName>
</protein>
<proteinExistence type="predicted"/>
<keyword evidence="3" id="KW-1185">Reference proteome</keyword>
<feature type="transmembrane region" description="Helical" evidence="1">
    <location>
        <begin position="137"/>
        <end position="157"/>
    </location>
</feature>
<organism evidence="2 3">
    <name type="scientific">Halioglobus maricola</name>
    <dbReference type="NCBI Taxonomy" id="2601894"/>
    <lineage>
        <taxon>Bacteria</taxon>
        <taxon>Pseudomonadati</taxon>
        <taxon>Pseudomonadota</taxon>
        <taxon>Gammaproteobacteria</taxon>
        <taxon>Cellvibrionales</taxon>
        <taxon>Halieaceae</taxon>
        <taxon>Halioglobus</taxon>
    </lineage>
</organism>
<feature type="transmembrane region" description="Helical" evidence="1">
    <location>
        <begin position="178"/>
        <end position="195"/>
    </location>
</feature>
<dbReference type="AlphaFoldDB" id="A0A5P9NJT3"/>
<evidence type="ECO:0000313" key="2">
    <source>
        <dbReference type="EMBL" id="QFU75484.1"/>
    </source>
</evidence>
<name>A0A5P9NJT3_9GAMM</name>
<dbReference type="EMBL" id="CP036422">
    <property type="protein sequence ID" value="QFU75484.1"/>
    <property type="molecule type" value="Genomic_DNA"/>
</dbReference>
<feature type="transmembrane region" description="Helical" evidence="1">
    <location>
        <begin position="20"/>
        <end position="39"/>
    </location>
</feature>
<gene>
    <name evidence="2" type="ORF">EY643_07365</name>
</gene>
<keyword evidence="1" id="KW-0812">Transmembrane</keyword>
<dbReference type="RefSeq" id="WP_152661591.1">
    <property type="nucleotide sequence ID" value="NZ_CP036422.1"/>
</dbReference>
<keyword evidence="1" id="KW-0472">Membrane</keyword>
<dbReference type="Proteomes" id="UP000326287">
    <property type="component" value="Chromosome"/>
</dbReference>
<dbReference type="OrthoDB" id="278054at2"/>
<dbReference type="KEGG" id="halc:EY643_07365"/>
<feature type="transmembrane region" description="Helical" evidence="1">
    <location>
        <begin position="77"/>
        <end position="98"/>
    </location>
</feature>
<reference evidence="2 3" key="1">
    <citation type="submission" date="2019-02" db="EMBL/GenBank/DDBJ databases">
        <authorList>
            <person name="Li S.-H."/>
        </authorList>
    </citation>
    <scope>NUCLEOTIDE SEQUENCE [LARGE SCALE GENOMIC DNA]</scope>
    <source>
        <strain evidence="2 3">IMCC14385</strain>
    </source>
</reference>
<keyword evidence="1" id="KW-1133">Transmembrane helix</keyword>
<feature type="transmembrane region" description="Helical" evidence="1">
    <location>
        <begin position="45"/>
        <end position="65"/>
    </location>
</feature>
<evidence type="ECO:0000313" key="3">
    <source>
        <dbReference type="Proteomes" id="UP000326287"/>
    </source>
</evidence>